<comment type="caution">
    <text evidence="5">The sequence shown here is derived from an EMBL/GenBank/DDBJ whole genome shotgun (WGS) entry which is preliminary data.</text>
</comment>
<proteinExistence type="predicted"/>
<keyword evidence="3" id="KW-0539">Nucleus</keyword>
<dbReference type="CDD" id="cd12148">
    <property type="entry name" value="fungal_TF_MHR"/>
    <property type="match status" value="1"/>
</dbReference>
<keyword evidence="6" id="KW-1185">Reference proteome</keyword>
<evidence type="ECO:0000256" key="1">
    <source>
        <dbReference type="ARBA" id="ARBA00023015"/>
    </source>
</evidence>
<evidence type="ECO:0000313" key="6">
    <source>
        <dbReference type="Proteomes" id="UP000288168"/>
    </source>
</evidence>
<dbReference type="PANTHER" id="PTHR47840:SF1">
    <property type="entry name" value="ZN(II)2CYS6 TRANSCRIPTION FACTOR (EUROFUNG)"/>
    <property type="match status" value="1"/>
</dbReference>
<evidence type="ECO:0000256" key="4">
    <source>
        <dbReference type="SAM" id="MobiDB-lite"/>
    </source>
</evidence>
<sequence>MPPQWWLSGSEVTNCKSNPGEQGSEEMRILEATVRITDQLIHYQLLVQLHFPYLLRSSTQSKYDYSKMTAVHASRELLRRFLAFRVIYPISSYCHGLEFSAFIALAALCLAHMEARRQALAGEVSVKDSVLCFLTHQRPADRGMMERAVENMERMATARADTVVKKMAMNLRHLLVIEAYVATGGCYSADASPTETFDGEGEFGGLSEGGDVLHIIIPYFGTVKIRRSGIDTSISSSLMPPLSGGQGEHAESDTQGVTTSNSHPAIFNPNKISQGAPPMFMSGASDWALQCLDVSFLSNLARTEMDAL</sequence>
<evidence type="ECO:0000256" key="2">
    <source>
        <dbReference type="ARBA" id="ARBA00023163"/>
    </source>
</evidence>
<accession>A0A428Q694</accession>
<keyword evidence="1" id="KW-0805">Transcription regulation</keyword>
<feature type="region of interest" description="Disordered" evidence="4">
    <location>
        <begin position="236"/>
        <end position="267"/>
    </location>
</feature>
<dbReference type="STRING" id="1325734.A0A428Q694"/>
<dbReference type="AlphaFoldDB" id="A0A428Q694"/>
<dbReference type="EMBL" id="NKCI01000056">
    <property type="protein sequence ID" value="RSL60759.1"/>
    <property type="molecule type" value="Genomic_DNA"/>
</dbReference>
<gene>
    <name evidence="5" type="ORF">CEP54_006594</name>
</gene>
<dbReference type="PANTHER" id="PTHR47840">
    <property type="entry name" value="ZN(II)2CYS6 TRANSCRIPTION FACTOR (EUROFUNG)-RELATED"/>
    <property type="match status" value="1"/>
</dbReference>
<evidence type="ECO:0000256" key="3">
    <source>
        <dbReference type="ARBA" id="ARBA00023242"/>
    </source>
</evidence>
<reference evidence="5 6" key="1">
    <citation type="submission" date="2017-06" db="EMBL/GenBank/DDBJ databases">
        <title>Comparative genomic analysis of Ambrosia Fusariam Clade fungi.</title>
        <authorList>
            <person name="Stajich J.E."/>
            <person name="Carrillo J."/>
            <person name="Kijimoto T."/>
            <person name="Eskalen A."/>
            <person name="O'Donnell K."/>
            <person name="Kasson M."/>
        </authorList>
    </citation>
    <scope>NUCLEOTIDE SEQUENCE [LARGE SCALE GENOMIC DNA]</scope>
    <source>
        <strain evidence="5 6">NRRL62584</strain>
    </source>
</reference>
<dbReference type="Proteomes" id="UP000288168">
    <property type="component" value="Unassembled WGS sequence"/>
</dbReference>
<evidence type="ECO:0000313" key="5">
    <source>
        <dbReference type="EMBL" id="RSL60759.1"/>
    </source>
</evidence>
<protein>
    <submittedName>
        <fullName evidence="5">Uncharacterized protein</fullName>
    </submittedName>
</protein>
<organism evidence="5 6">
    <name type="scientific">Fusarium duplospermum</name>
    <dbReference type="NCBI Taxonomy" id="1325734"/>
    <lineage>
        <taxon>Eukaryota</taxon>
        <taxon>Fungi</taxon>
        <taxon>Dikarya</taxon>
        <taxon>Ascomycota</taxon>
        <taxon>Pezizomycotina</taxon>
        <taxon>Sordariomycetes</taxon>
        <taxon>Hypocreomycetidae</taxon>
        <taxon>Hypocreales</taxon>
        <taxon>Nectriaceae</taxon>
        <taxon>Fusarium</taxon>
        <taxon>Fusarium solani species complex</taxon>
    </lineage>
</organism>
<keyword evidence="2" id="KW-0804">Transcription</keyword>
<name>A0A428Q694_9HYPO</name>
<dbReference type="OrthoDB" id="5392779at2759"/>
<feature type="compositionally biased region" description="Polar residues" evidence="4">
    <location>
        <begin position="253"/>
        <end position="263"/>
    </location>
</feature>